<reference evidence="2 3" key="1">
    <citation type="journal article" date="2013" name="BMC Genomics">
        <title>Reconstruction of the lipid metabolism for the microalga Monoraphidium neglectum from its genome sequence reveals characteristics suitable for biofuel production.</title>
        <authorList>
            <person name="Bogen C."/>
            <person name="Al-Dilaimi A."/>
            <person name="Albersmeier A."/>
            <person name="Wichmann J."/>
            <person name="Grundmann M."/>
            <person name="Rupp O."/>
            <person name="Lauersen K.J."/>
            <person name="Blifernez-Klassen O."/>
            <person name="Kalinowski J."/>
            <person name="Goesmann A."/>
            <person name="Mussgnug J.H."/>
            <person name="Kruse O."/>
        </authorList>
    </citation>
    <scope>NUCLEOTIDE SEQUENCE [LARGE SCALE GENOMIC DNA]</scope>
    <source>
        <strain evidence="2 3">SAG 48.87</strain>
    </source>
</reference>
<sequence length="67" mass="7053">MDCLLRVCLALLIHVRSQILAGDFAANVKLLQRYPAVDVAEVLAAAASMPCCDDIVPPPGPALRGPL</sequence>
<dbReference type="OrthoDB" id="10263206at2759"/>
<evidence type="ECO:0000256" key="1">
    <source>
        <dbReference type="SAM" id="SignalP"/>
    </source>
</evidence>
<dbReference type="Gene3D" id="1.10.472.80">
    <property type="entry name" value="Ypt/Rab-GAP domain of gyp1p, domain 3"/>
    <property type="match status" value="1"/>
</dbReference>
<keyword evidence="1" id="KW-0732">Signal</keyword>
<organism evidence="2 3">
    <name type="scientific">Monoraphidium neglectum</name>
    <dbReference type="NCBI Taxonomy" id="145388"/>
    <lineage>
        <taxon>Eukaryota</taxon>
        <taxon>Viridiplantae</taxon>
        <taxon>Chlorophyta</taxon>
        <taxon>core chlorophytes</taxon>
        <taxon>Chlorophyceae</taxon>
        <taxon>CS clade</taxon>
        <taxon>Sphaeropleales</taxon>
        <taxon>Selenastraceae</taxon>
        <taxon>Monoraphidium</taxon>
    </lineage>
</organism>
<name>A0A0D2JEV0_9CHLO</name>
<keyword evidence="3" id="KW-1185">Reference proteome</keyword>
<dbReference type="SUPFAM" id="SSF47923">
    <property type="entry name" value="Ypt/Rab-GAP domain of gyp1p"/>
    <property type="match status" value="1"/>
</dbReference>
<dbReference type="InterPro" id="IPR035969">
    <property type="entry name" value="Rab-GAP_TBC_sf"/>
</dbReference>
<evidence type="ECO:0000313" key="3">
    <source>
        <dbReference type="Proteomes" id="UP000054498"/>
    </source>
</evidence>
<gene>
    <name evidence="2" type="ORF">MNEG_9907</name>
</gene>
<feature type="signal peptide" evidence="1">
    <location>
        <begin position="1"/>
        <end position="17"/>
    </location>
</feature>
<dbReference type="RefSeq" id="XP_013897072.1">
    <property type="nucleotide sequence ID" value="XM_014041618.1"/>
</dbReference>
<dbReference type="EMBL" id="KK102328">
    <property type="protein sequence ID" value="KIY98052.1"/>
    <property type="molecule type" value="Genomic_DNA"/>
</dbReference>
<accession>A0A0D2JEV0</accession>
<evidence type="ECO:0000313" key="2">
    <source>
        <dbReference type="EMBL" id="KIY98052.1"/>
    </source>
</evidence>
<proteinExistence type="predicted"/>
<protein>
    <submittedName>
        <fullName evidence="2">Uncharacterized protein</fullName>
    </submittedName>
</protein>
<dbReference type="GeneID" id="25742782"/>
<dbReference type="AlphaFoldDB" id="A0A0D2JEV0"/>
<dbReference type="KEGG" id="mng:MNEG_9907"/>
<dbReference type="Proteomes" id="UP000054498">
    <property type="component" value="Unassembled WGS sequence"/>
</dbReference>
<feature type="chain" id="PRO_5002244813" evidence="1">
    <location>
        <begin position="18"/>
        <end position="67"/>
    </location>
</feature>